<keyword evidence="2" id="KW-0614">Plasmid</keyword>
<geneLocation type="plasmid" evidence="5 9">
    <name>pHME505</name>
</geneLocation>
<dbReference type="Proteomes" id="UP000027075">
    <property type="component" value="Plasmid HMPLAS1"/>
</dbReference>
<dbReference type="HOGENOM" id="CLU_020336_50_1_2"/>
<evidence type="ECO:0000313" key="5">
    <source>
        <dbReference type="EMBL" id="QCQ76831.1"/>
    </source>
</evidence>
<dbReference type="PRINTS" id="PR00111">
    <property type="entry name" value="ABHYDROLASE"/>
</dbReference>
<evidence type="ECO:0000313" key="3">
    <source>
        <dbReference type="EMBL" id="AHZ24431.1"/>
    </source>
</evidence>
<dbReference type="SUPFAM" id="SSF53474">
    <property type="entry name" value="alpha/beta-Hydrolases"/>
    <property type="match status" value="1"/>
</dbReference>
<reference evidence="2 6" key="2">
    <citation type="journal article" date="2012" name="J. Bacteriol.">
        <title>Complete genome sequence of the metabolically versatile halophilic archaeon Haloferax mediterranei, a poly(3-hydroxybutyrate-co-3-hydroxyvalerate) producer.</title>
        <authorList>
            <person name="Han J."/>
            <person name="Zhang F."/>
            <person name="Hou J."/>
            <person name="Liu X."/>
            <person name="Li M."/>
            <person name="Liu H."/>
            <person name="Cai L."/>
            <person name="Zhang B."/>
            <person name="Chen Y."/>
            <person name="Zhou J."/>
            <person name="Hu S."/>
            <person name="Xiang H."/>
        </authorList>
    </citation>
    <scope>NUCLEOTIDE SEQUENCE [LARGE SCALE GENOMIC DNA]</scope>
    <source>
        <strain evidence="6">ATCC 33500 / DSM 1411 / JCM 8866 / NBRC 14739 / NCIMB 2177 / R-4</strain>
        <strain evidence="2">CGMCC 1.2087</strain>
        <plasmid evidence="6">pHM500</plasmid>
    </source>
</reference>
<dbReference type="Proteomes" id="UP000011603">
    <property type="component" value="Unassembled WGS sequence"/>
</dbReference>
<evidence type="ECO:0000259" key="1">
    <source>
        <dbReference type="Pfam" id="PF00561"/>
    </source>
</evidence>
<dbReference type="InterPro" id="IPR000073">
    <property type="entry name" value="AB_hydrolase_1"/>
</dbReference>
<evidence type="ECO:0000313" key="2">
    <source>
        <dbReference type="EMBL" id="AFK21514.1"/>
    </source>
</evidence>
<dbReference type="PRINTS" id="PR00412">
    <property type="entry name" value="EPOXHYDRLASE"/>
</dbReference>
<gene>
    <name evidence="2" type="ordered locus">HFX_6394</name>
    <name evidence="3" type="ORF">BM92_16065</name>
    <name evidence="4" type="ORF">C439_17658</name>
    <name evidence="5" type="ORF">E6P09_15980</name>
</gene>
<feature type="domain" description="AB hydrolase-1" evidence="1">
    <location>
        <begin position="20"/>
        <end position="257"/>
    </location>
</feature>
<dbReference type="Pfam" id="PF00561">
    <property type="entry name" value="Abhydrolase_1"/>
    <property type="match status" value="1"/>
</dbReference>
<keyword evidence="2" id="KW-0378">Hydrolase</keyword>
<dbReference type="Proteomes" id="UP000006469">
    <property type="component" value="Plasmid pHM500"/>
</dbReference>
<dbReference type="Proteomes" id="UP000299011">
    <property type="component" value="Plasmid pHME505"/>
</dbReference>
<evidence type="ECO:0000313" key="8">
    <source>
        <dbReference type="Proteomes" id="UP000027075"/>
    </source>
</evidence>
<keyword evidence="2" id="KW-0575">Peroxidase</keyword>
<dbReference type="GO" id="GO:0016691">
    <property type="term" value="F:chloride peroxidase activity"/>
    <property type="evidence" value="ECO:0007669"/>
    <property type="project" value="UniProtKB-EC"/>
</dbReference>
<dbReference type="EC" id="1.11.1.10" evidence="2"/>
<reference evidence="2" key="1">
    <citation type="journal article" date="2012" name="Appl. Environ. Microbiol.">
        <title>Identification of the haloarchaeal phasin (PhaP) that functions in polyhydroxyalkanoate accumulation and granule formation in Haloferax mediterranei.</title>
        <authorList>
            <person name="Cai S."/>
            <person name="Cai L."/>
            <person name="Liu H."/>
            <person name="Liu X."/>
            <person name="Han J."/>
            <person name="Zhou J."/>
            <person name="Xiang H."/>
        </authorList>
    </citation>
    <scope>NUCLEOTIDE SEQUENCE</scope>
    <source>
        <strain evidence="2">CGMCC 1.2087</strain>
    </source>
</reference>
<keyword evidence="7" id="KW-1185">Reference proteome</keyword>
<organism evidence="2 6">
    <name type="scientific">Haloferax mediterranei (strain ATCC 33500 / DSM 1411 / JCM 8866 / NBRC 14739 / NCIMB 2177 / R-4)</name>
    <name type="common">Halobacterium mediterranei</name>
    <dbReference type="NCBI Taxonomy" id="523841"/>
    <lineage>
        <taxon>Archaea</taxon>
        <taxon>Methanobacteriati</taxon>
        <taxon>Methanobacteriota</taxon>
        <taxon>Stenosarchaea group</taxon>
        <taxon>Halobacteria</taxon>
        <taxon>Halobacteriales</taxon>
        <taxon>Haloferacaceae</taxon>
        <taxon>Haloferax</taxon>
    </lineage>
</organism>
<dbReference type="Gene3D" id="3.40.50.1820">
    <property type="entry name" value="alpha/beta hydrolase"/>
    <property type="match status" value="1"/>
</dbReference>
<reference evidence="5 9" key="6">
    <citation type="submission" date="2019-04" db="EMBL/GenBank/DDBJ databases">
        <title>Methylomes of two halophilic Archaea, Haloarcula marismortui and Haloferax mediterranei.</title>
        <authorList>
            <person name="DasSarma S."/>
            <person name="DasSarma P."/>
            <person name="DasSarma S."/>
            <person name="Fomenkov A."/>
            <person name="Vincze T."/>
            <person name="Anton B.P."/>
            <person name="Roberts R.J."/>
        </authorList>
    </citation>
    <scope>NUCLEOTIDE SEQUENCE [LARGE SCALE GENOMIC DNA]</scope>
    <source>
        <strain evidence="5">ATCC 33500</strain>
        <strain evidence="9">ATCC 33500 / DSM 1411 / JCM 8866 / NBRC 14739 / NCIMB 2177 / R-4</strain>
        <plasmid evidence="5 9">pHME505</plasmid>
    </source>
</reference>
<evidence type="ECO:0000313" key="4">
    <source>
        <dbReference type="EMBL" id="ELZ97172.1"/>
    </source>
</evidence>
<evidence type="ECO:0000313" key="7">
    <source>
        <dbReference type="Proteomes" id="UP000011603"/>
    </source>
</evidence>
<dbReference type="EMBL" id="CP001871">
    <property type="protein sequence ID" value="AFK21514.1"/>
    <property type="molecule type" value="Genomic_DNA"/>
</dbReference>
<name>I3RBA4_HALMT</name>
<dbReference type="KEGG" id="hme:HFX_6394"/>
<dbReference type="EMBL" id="CP039140">
    <property type="protein sequence ID" value="QCQ76831.1"/>
    <property type="molecule type" value="Genomic_DNA"/>
</dbReference>
<dbReference type="InterPro" id="IPR000639">
    <property type="entry name" value="Epox_hydrolase-like"/>
</dbReference>
<dbReference type="OrthoDB" id="111592at2157"/>
<geneLocation type="plasmid" evidence="3 8">
    <name>HMPLAS1</name>
</geneLocation>
<evidence type="ECO:0000313" key="6">
    <source>
        <dbReference type="Proteomes" id="UP000006469"/>
    </source>
</evidence>
<evidence type="ECO:0000313" key="9">
    <source>
        <dbReference type="Proteomes" id="UP000299011"/>
    </source>
</evidence>
<reference evidence="2" key="5">
    <citation type="submission" date="2014-05" db="EMBL/GenBank/DDBJ databases">
        <authorList>
            <person name="Wang L."/>
            <person name="Yang H."/>
            <person name="Xiang H."/>
        </authorList>
    </citation>
    <scope>NUCLEOTIDE SEQUENCE</scope>
    <source>
        <strain evidence="2">CGMCC 1.2087</strain>
        <plasmid evidence="2">pHM500</plasmid>
    </source>
</reference>
<dbReference type="PATRIC" id="fig|523841.21.peg.3551"/>
<dbReference type="GO" id="GO:0016787">
    <property type="term" value="F:hydrolase activity"/>
    <property type="evidence" value="ECO:0007669"/>
    <property type="project" value="UniProtKB-KW"/>
</dbReference>
<dbReference type="PANTHER" id="PTHR43798">
    <property type="entry name" value="MONOACYLGLYCEROL LIPASE"/>
    <property type="match status" value="1"/>
</dbReference>
<dbReference type="InterPro" id="IPR029058">
    <property type="entry name" value="AB_hydrolase_fold"/>
</dbReference>
<dbReference type="InterPro" id="IPR050266">
    <property type="entry name" value="AB_hydrolase_sf"/>
</dbReference>
<proteinExistence type="predicted"/>
<dbReference type="AlphaFoldDB" id="I3RBA4"/>
<dbReference type="EMBL" id="CP007554">
    <property type="protein sequence ID" value="AHZ24431.1"/>
    <property type="molecule type" value="Genomic_DNA"/>
</dbReference>
<protein>
    <submittedName>
        <fullName evidence="2 3">Alpha/beta hydrolase</fullName>
        <ecNumber evidence="2">1.11.1.10</ecNumber>
    </submittedName>
</protein>
<reference evidence="4 7" key="3">
    <citation type="journal article" date="2014" name="PLoS Genet.">
        <title>Phylogenetically driven sequencing of extremely halophilic archaea reveals strategies for static and dynamic osmo-response.</title>
        <authorList>
            <person name="Becker E.A."/>
            <person name="Seitzer P.M."/>
            <person name="Tritt A."/>
            <person name="Larsen D."/>
            <person name="Krusor M."/>
            <person name="Yao A.I."/>
            <person name="Wu D."/>
            <person name="Madern D."/>
            <person name="Eisen J.A."/>
            <person name="Darling A.E."/>
            <person name="Facciotti M.T."/>
        </authorList>
    </citation>
    <scope>NUCLEOTIDE SEQUENCE [LARGE SCALE GENOMIC DNA]</scope>
    <source>
        <strain evidence="4">ATCC 33500</strain>
        <strain evidence="7">ATCC 33500 / DSM 1411 / JCM 8866 / NBRC 14739 / NCIMB 2177 / R-4</strain>
    </source>
</reference>
<dbReference type="GeneID" id="40157947"/>
<dbReference type="RefSeq" id="WP_004060726.1">
    <property type="nucleotide sequence ID" value="NC_017944.1"/>
</dbReference>
<accession>I3RBA4</accession>
<sequence length="276" mass="30344">MAFVRTNDIDTYYEQRGVGPPVVFVHAAILAHSQWEHQVNALSDGYTTITYDIRGHGRTGGSEPASYSVELFADDLAALIAALDLEAPVICGLSLGGCIAQVYAATRPDEVAGIVLAETFTPEIFSRREWFQRSVMLRATIPFVRLIGYGRVETAMVWVQERLSRTKAGGDYEKVEQLREDVPKMNTNEFVKVIRAVAAFHKTEVDLAAISVPTLVLYGEHELPFVKQHAAKLKSKIPNAISREVPGAGHASNLDNPVFFEDALRRFLDGVAAEAA</sequence>
<dbReference type="EMBL" id="AOLO01000015">
    <property type="protein sequence ID" value="ELZ97172.1"/>
    <property type="molecule type" value="Genomic_DNA"/>
</dbReference>
<geneLocation type="plasmid" evidence="2 6">
    <name>pHM500</name>
</geneLocation>
<keyword evidence="2" id="KW-0560">Oxidoreductase</keyword>
<reference evidence="3 8" key="4">
    <citation type="submission" date="2014-04" db="EMBL/GenBank/DDBJ databases">
        <title>Transcriptional profiles of Haloferax mediterranei on the basis of nitrogen availability.</title>
        <authorList>
            <person name="Bautista V."/>
        </authorList>
    </citation>
    <scope>NUCLEOTIDE SEQUENCE [LARGE SCALE GENOMIC DNA]</scope>
    <source>
        <strain evidence="3">ATCC 33500</strain>
        <strain evidence="8">ATCC 33500 / DSM 1411 / JCM 8866 / NBRC 14739 / NCIMB 2177 / R-4</strain>
        <plasmid evidence="3">HMPLAS1</plasmid>
        <plasmid evidence="8">Plasmid HMPLAS1</plasmid>
    </source>
</reference>